<accession>A0ABP6XJY0</accession>
<keyword evidence="7" id="KW-1185">Reference proteome</keyword>
<gene>
    <name evidence="6" type="ORF">GCM10022419_053190</name>
</gene>
<dbReference type="Gene3D" id="3.40.50.1820">
    <property type="entry name" value="alpha/beta hydrolase"/>
    <property type="match status" value="1"/>
</dbReference>
<evidence type="ECO:0000259" key="5">
    <source>
        <dbReference type="Pfam" id="PF08386"/>
    </source>
</evidence>
<evidence type="ECO:0000256" key="3">
    <source>
        <dbReference type="ARBA" id="ARBA00022801"/>
    </source>
</evidence>
<dbReference type="Pfam" id="PF08386">
    <property type="entry name" value="Abhydrolase_4"/>
    <property type="match status" value="1"/>
</dbReference>
<keyword evidence="3 6" id="KW-0378">Hydrolase</keyword>
<sequence>MFRRFSGLALLAAIGAVLVYWWGGTVLTTQTDEALRAQRPVRERCPGDHDAECAAIKVPLDHAAPEDRPIELALARLPARHPDQRIGSLVVNYGGPGVSGIDSLLADPELFIALRARYDIVAFDPRGVGKSSPLNCRPGGEPLPYLAIDQTPDTARELEILVKASDDYAAACKRQAGWLLPHLTTDATARDLDILRSALEEPELTFFGYSYGGGLGAAYAKLHPGKVRRMVLDAPSADPGGGPLIEHPAIVSDEPIRVFAADCVKRRGCPLGRKVRTGLTKIQTFVERLDRRPLPVSGHKLTDALAVEGLNELLRTTDDWPRLRRALAAAFEGDGRPLYDAAMDFQESQGFSRDAFTAISCADTSTRPRPGFIEEQAKIARERAPISGAWSAWSALMCQGWDTVKGTAWLTDPPRQLSPIMVVGTDGDPVVPYEVVKEVRSTLSGSVLVTLHGDGHTAYRTGVLCVNEAVEAYLLDGEVPTADVKCRAAGTGKR</sequence>
<evidence type="ECO:0000256" key="2">
    <source>
        <dbReference type="ARBA" id="ARBA00022729"/>
    </source>
</evidence>
<dbReference type="PANTHER" id="PTHR43248">
    <property type="entry name" value="2-SUCCINYL-6-HYDROXY-2,4-CYCLOHEXADIENE-1-CARBOXYLATE SYNTHASE"/>
    <property type="match status" value="1"/>
</dbReference>
<dbReference type="RefSeq" id="WP_345565779.1">
    <property type="nucleotide sequence ID" value="NZ_BAABDQ010000011.1"/>
</dbReference>
<dbReference type="SUPFAM" id="SSF53474">
    <property type="entry name" value="alpha/beta-Hydrolases"/>
    <property type="match status" value="1"/>
</dbReference>
<evidence type="ECO:0000259" key="4">
    <source>
        <dbReference type="Pfam" id="PF00561"/>
    </source>
</evidence>
<dbReference type="InterPro" id="IPR000073">
    <property type="entry name" value="AB_hydrolase_1"/>
</dbReference>
<evidence type="ECO:0000313" key="6">
    <source>
        <dbReference type="EMBL" id="GAA3565874.1"/>
    </source>
</evidence>
<dbReference type="PANTHER" id="PTHR43248:SF29">
    <property type="entry name" value="TRIPEPTIDYL AMINOPEPTIDASE"/>
    <property type="match status" value="1"/>
</dbReference>
<name>A0ABP6XJY0_9ACTN</name>
<comment type="similarity">
    <text evidence="1">Belongs to the peptidase S33 family.</text>
</comment>
<dbReference type="InterPro" id="IPR013595">
    <property type="entry name" value="Pept_S33_TAP-like_C"/>
</dbReference>
<comment type="caution">
    <text evidence="6">The sequence shown here is derived from an EMBL/GenBank/DDBJ whole genome shotgun (WGS) entry which is preliminary data.</text>
</comment>
<dbReference type="InterPro" id="IPR051601">
    <property type="entry name" value="Serine_prot/Carboxylest_S33"/>
</dbReference>
<dbReference type="Pfam" id="PF00561">
    <property type="entry name" value="Abhydrolase_1"/>
    <property type="match status" value="1"/>
</dbReference>
<dbReference type="EMBL" id="BAABDQ010000011">
    <property type="protein sequence ID" value="GAA3565874.1"/>
    <property type="molecule type" value="Genomic_DNA"/>
</dbReference>
<dbReference type="InterPro" id="IPR029058">
    <property type="entry name" value="AB_hydrolase_fold"/>
</dbReference>
<organism evidence="6 7">
    <name type="scientific">Nonomuraea rosea</name>
    <dbReference type="NCBI Taxonomy" id="638574"/>
    <lineage>
        <taxon>Bacteria</taxon>
        <taxon>Bacillati</taxon>
        <taxon>Actinomycetota</taxon>
        <taxon>Actinomycetes</taxon>
        <taxon>Streptosporangiales</taxon>
        <taxon>Streptosporangiaceae</taxon>
        <taxon>Nonomuraea</taxon>
    </lineage>
</organism>
<feature type="domain" description="Peptidase S33 tripeptidyl aminopeptidase-like C-terminal" evidence="5">
    <location>
        <begin position="388"/>
        <end position="486"/>
    </location>
</feature>
<dbReference type="Proteomes" id="UP001500630">
    <property type="component" value="Unassembled WGS sequence"/>
</dbReference>
<keyword evidence="2" id="KW-0732">Signal</keyword>
<evidence type="ECO:0000256" key="1">
    <source>
        <dbReference type="ARBA" id="ARBA00010088"/>
    </source>
</evidence>
<reference evidence="7" key="1">
    <citation type="journal article" date="2019" name="Int. J. Syst. Evol. Microbiol.">
        <title>The Global Catalogue of Microorganisms (GCM) 10K type strain sequencing project: providing services to taxonomists for standard genome sequencing and annotation.</title>
        <authorList>
            <consortium name="The Broad Institute Genomics Platform"/>
            <consortium name="The Broad Institute Genome Sequencing Center for Infectious Disease"/>
            <person name="Wu L."/>
            <person name="Ma J."/>
        </authorList>
    </citation>
    <scope>NUCLEOTIDE SEQUENCE [LARGE SCALE GENOMIC DNA]</scope>
    <source>
        <strain evidence="7">JCM 17326</strain>
    </source>
</reference>
<protein>
    <submittedName>
        <fullName evidence="6">Alpha/beta fold hydrolase</fullName>
    </submittedName>
</protein>
<proteinExistence type="inferred from homology"/>
<dbReference type="GO" id="GO:0016787">
    <property type="term" value="F:hydrolase activity"/>
    <property type="evidence" value="ECO:0007669"/>
    <property type="project" value="UniProtKB-KW"/>
</dbReference>
<feature type="domain" description="AB hydrolase-1" evidence="4">
    <location>
        <begin position="89"/>
        <end position="237"/>
    </location>
</feature>
<evidence type="ECO:0000313" key="7">
    <source>
        <dbReference type="Proteomes" id="UP001500630"/>
    </source>
</evidence>